<reference evidence="1" key="2">
    <citation type="submission" date="2020-11" db="EMBL/GenBank/DDBJ databases">
        <authorList>
            <person name="McCartney M.A."/>
            <person name="Auch B."/>
            <person name="Kono T."/>
            <person name="Mallez S."/>
            <person name="Becker A."/>
            <person name="Gohl D.M."/>
            <person name="Silverstein K.A.T."/>
            <person name="Koren S."/>
            <person name="Bechman K.B."/>
            <person name="Herman A."/>
            <person name="Abrahante J.E."/>
            <person name="Garbe J."/>
        </authorList>
    </citation>
    <scope>NUCLEOTIDE SEQUENCE</scope>
    <source>
        <strain evidence="1">Duluth1</strain>
        <tissue evidence="1">Whole animal</tissue>
    </source>
</reference>
<organism evidence="1 2">
    <name type="scientific">Dreissena polymorpha</name>
    <name type="common">Zebra mussel</name>
    <name type="synonym">Mytilus polymorpha</name>
    <dbReference type="NCBI Taxonomy" id="45954"/>
    <lineage>
        <taxon>Eukaryota</taxon>
        <taxon>Metazoa</taxon>
        <taxon>Spiralia</taxon>
        <taxon>Lophotrochozoa</taxon>
        <taxon>Mollusca</taxon>
        <taxon>Bivalvia</taxon>
        <taxon>Autobranchia</taxon>
        <taxon>Heteroconchia</taxon>
        <taxon>Euheterodonta</taxon>
        <taxon>Imparidentia</taxon>
        <taxon>Neoheterodontei</taxon>
        <taxon>Myida</taxon>
        <taxon>Dreissenoidea</taxon>
        <taxon>Dreissenidae</taxon>
        <taxon>Dreissena</taxon>
    </lineage>
</organism>
<proteinExistence type="predicted"/>
<dbReference type="Proteomes" id="UP000828390">
    <property type="component" value="Unassembled WGS sequence"/>
</dbReference>
<accession>A0A9D4CVJ4</accession>
<keyword evidence="2" id="KW-1185">Reference proteome</keyword>
<protein>
    <submittedName>
        <fullName evidence="1">Uncharacterized protein</fullName>
    </submittedName>
</protein>
<comment type="caution">
    <text evidence="1">The sequence shown here is derived from an EMBL/GenBank/DDBJ whole genome shotgun (WGS) entry which is preliminary data.</text>
</comment>
<dbReference type="AlphaFoldDB" id="A0A9D4CVJ4"/>
<evidence type="ECO:0000313" key="2">
    <source>
        <dbReference type="Proteomes" id="UP000828390"/>
    </source>
</evidence>
<gene>
    <name evidence="1" type="ORF">DPMN_039758</name>
</gene>
<dbReference type="EMBL" id="JAIWYP010000011">
    <property type="protein sequence ID" value="KAH3733332.1"/>
    <property type="molecule type" value="Genomic_DNA"/>
</dbReference>
<name>A0A9D4CVJ4_DREPO</name>
<sequence length="115" mass="12690">MLKAHTGAVPGFLVRVGGILKDFLGVQGKALLGGPGGKAPSKLHDLSDLKALTTTSRACHSLYTIIKVPSYNAKKVHSLSLRGHRKLHNFNYFEGFDNNFSSMSRLMYFYQSTFI</sequence>
<reference evidence="1" key="1">
    <citation type="journal article" date="2019" name="bioRxiv">
        <title>The Genome of the Zebra Mussel, Dreissena polymorpha: A Resource for Invasive Species Research.</title>
        <authorList>
            <person name="McCartney M.A."/>
            <person name="Auch B."/>
            <person name="Kono T."/>
            <person name="Mallez S."/>
            <person name="Zhang Y."/>
            <person name="Obille A."/>
            <person name="Becker A."/>
            <person name="Abrahante J.E."/>
            <person name="Garbe J."/>
            <person name="Badalamenti J.P."/>
            <person name="Herman A."/>
            <person name="Mangelson H."/>
            <person name="Liachko I."/>
            <person name="Sullivan S."/>
            <person name="Sone E.D."/>
            <person name="Koren S."/>
            <person name="Silverstein K.A.T."/>
            <person name="Beckman K.B."/>
            <person name="Gohl D.M."/>
        </authorList>
    </citation>
    <scope>NUCLEOTIDE SEQUENCE</scope>
    <source>
        <strain evidence="1">Duluth1</strain>
        <tissue evidence="1">Whole animal</tissue>
    </source>
</reference>
<evidence type="ECO:0000313" key="1">
    <source>
        <dbReference type="EMBL" id="KAH3733332.1"/>
    </source>
</evidence>